<keyword evidence="12" id="KW-1185">Reference proteome</keyword>
<evidence type="ECO:0000256" key="8">
    <source>
        <dbReference type="ARBA" id="ARBA00049819"/>
    </source>
</evidence>
<dbReference type="Pfam" id="PF17191">
    <property type="entry name" value="RecG_wedge"/>
    <property type="match status" value="1"/>
</dbReference>
<protein>
    <recommendedName>
        <fullName evidence="8">Probable DNA 3'-5' helicase RecG</fullName>
    </recommendedName>
</protein>
<dbReference type="Proteomes" id="UP000235703">
    <property type="component" value="Unassembled WGS sequence"/>
</dbReference>
<feature type="domain" description="Helicase ATP-binding" evidence="9">
    <location>
        <begin position="286"/>
        <end position="466"/>
    </location>
</feature>
<dbReference type="InterPro" id="IPR027417">
    <property type="entry name" value="P-loop_NTPase"/>
</dbReference>
<name>A0A2N6PJP9_9MICO</name>
<proteinExistence type="predicted"/>
<dbReference type="GO" id="GO:0003677">
    <property type="term" value="F:DNA binding"/>
    <property type="evidence" value="ECO:0007669"/>
    <property type="project" value="UniProtKB-KW"/>
</dbReference>
<dbReference type="Pfam" id="PF19833">
    <property type="entry name" value="RecG_dom3_C"/>
    <property type="match status" value="1"/>
</dbReference>
<dbReference type="EMBL" id="PNFZ01000002">
    <property type="protein sequence ID" value="PMB98903.1"/>
    <property type="molecule type" value="Genomic_DNA"/>
</dbReference>
<dbReference type="PROSITE" id="PS51192">
    <property type="entry name" value="HELICASE_ATP_BIND_1"/>
    <property type="match status" value="1"/>
</dbReference>
<evidence type="ECO:0000313" key="12">
    <source>
        <dbReference type="Proteomes" id="UP000235703"/>
    </source>
</evidence>
<dbReference type="Gene3D" id="2.40.50.140">
    <property type="entry name" value="Nucleic acid-binding proteins"/>
    <property type="match status" value="1"/>
</dbReference>
<evidence type="ECO:0000256" key="2">
    <source>
        <dbReference type="ARBA" id="ARBA00022763"/>
    </source>
</evidence>
<organism evidence="11 12">
    <name type="scientific">Brevibacterium luteolum</name>
    <dbReference type="NCBI Taxonomy" id="199591"/>
    <lineage>
        <taxon>Bacteria</taxon>
        <taxon>Bacillati</taxon>
        <taxon>Actinomycetota</taxon>
        <taxon>Actinomycetes</taxon>
        <taxon>Micrococcales</taxon>
        <taxon>Brevibacteriaceae</taxon>
        <taxon>Brevibacterium</taxon>
    </lineage>
</organism>
<dbReference type="CDD" id="cd04488">
    <property type="entry name" value="RecG_wedge_OBF"/>
    <property type="match status" value="1"/>
</dbReference>
<dbReference type="SMART" id="SM00487">
    <property type="entry name" value="DEXDc"/>
    <property type="match status" value="1"/>
</dbReference>
<dbReference type="AlphaFoldDB" id="A0A2N6PJP9"/>
<dbReference type="PROSITE" id="PS51194">
    <property type="entry name" value="HELICASE_CTER"/>
    <property type="match status" value="1"/>
</dbReference>
<dbReference type="OrthoDB" id="9804325at2"/>
<comment type="caution">
    <text evidence="11">The sequence shown here is derived from an EMBL/GenBank/DDBJ whole genome shotgun (WGS) entry which is preliminary data.</text>
</comment>
<keyword evidence="6" id="KW-0238">DNA-binding</keyword>
<dbReference type="SUPFAM" id="SSF50249">
    <property type="entry name" value="Nucleic acid-binding proteins"/>
    <property type="match status" value="1"/>
</dbReference>
<dbReference type="GO" id="GO:0016787">
    <property type="term" value="F:hydrolase activity"/>
    <property type="evidence" value="ECO:0007669"/>
    <property type="project" value="UniProtKB-KW"/>
</dbReference>
<dbReference type="InterPro" id="IPR047112">
    <property type="entry name" value="RecG/Mfd"/>
</dbReference>
<dbReference type="InterPro" id="IPR001650">
    <property type="entry name" value="Helicase_C-like"/>
</dbReference>
<evidence type="ECO:0000256" key="4">
    <source>
        <dbReference type="ARBA" id="ARBA00022806"/>
    </source>
</evidence>
<sequence>MTREPIDVSTLLDDERLCADLRTVGITTVDEALRYFPRRYLQAGTLSNLAMVMEEGADVAFMARVESVTTRQMRQRRGSITTARVSDGSFIVEVPFFNQHWIADKMLPGTEIAISGKVAKQNPKYGSAAHFQIKNPVWLNQIAGDELTFETRSHPIPIYRASSRIATHRIAAAIRTILDTAPDEVFADPLPIQVLSDRQLPDLRSAYAHMHRPDTMEQVEAAQQRWKFEEAFALQAHLLAQKSLWNREVSRELTGRDDGALAYFDEHLAFPLTGAQQRAGAQIAADLAQPHPMNRLLHGDVGSGKTLVALRAMLQAVDSGAQAAMLAPTEVLAAQHYRSLMAMLGPQAEDPSLFSHGRLSHEHTRVRVALLTGSLSTKERKELLLALVAGQIDIIVGTHALVSDTTIFNALGLVVIDEQHRFGVAQREALRRKSSDYAPHALVMTATPIPRTMALTVFGDLETSVLDELPHGPKTIATHAFSLSEHPTWLDRVLTIVAEAAAAGQQTFIVASKIDFDPSQGDPLTAPIGVDELQRRLQNHPAVAHLDMAVVHGRMGMEDKEEVMRAFAAGKLDVLIATTVIEVGIDVPRARIMVIFDAENFGVAQLHQLRGRIGRDGQPSTCFLLTHQPSGSEAMERLQTVAETLDGFALAEFDMEKRREGDVLGRTQWGRTSLKHLSVARDARVIEDARTAAADVVDADPLFEAYPHLRDFIDTIIGPERSFGSTAD</sequence>
<dbReference type="SUPFAM" id="SSF52540">
    <property type="entry name" value="P-loop containing nucleoside triphosphate hydrolases"/>
    <property type="match status" value="2"/>
</dbReference>
<reference evidence="11 12" key="1">
    <citation type="submission" date="2017-09" db="EMBL/GenBank/DDBJ databases">
        <title>Bacterial strain isolated from the female urinary microbiota.</title>
        <authorList>
            <person name="Thomas-White K."/>
            <person name="Kumar N."/>
            <person name="Forster S."/>
            <person name="Putonti C."/>
            <person name="Lawley T."/>
            <person name="Wolfe A.J."/>
        </authorList>
    </citation>
    <scope>NUCLEOTIDE SEQUENCE [LARGE SCALE GENOMIC DNA]</scope>
    <source>
        <strain evidence="11 12">UMB0680</strain>
    </source>
</reference>
<evidence type="ECO:0000259" key="10">
    <source>
        <dbReference type="PROSITE" id="PS51194"/>
    </source>
</evidence>
<evidence type="ECO:0000256" key="1">
    <source>
        <dbReference type="ARBA" id="ARBA00022741"/>
    </source>
</evidence>
<dbReference type="RefSeq" id="WP_102161732.1">
    <property type="nucleotide sequence ID" value="NZ_PNFZ01000002.1"/>
</dbReference>
<evidence type="ECO:0000259" key="9">
    <source>
        <dbReference type="PROSITE" id="PS51192"/>
    </source>
</evidence>
<dbReference type="GO" id="GO:0006281">
    <property type="term" value="P:DNA repair"/>
    <property type="evidence" value="ECO:0007669"/>
    <property type="project" value="UniProtKB-KW"/>
</dbReference>
<gene>
    <name evidence="11" type="ORF">CJ198_06340</name>
</gene>
<evidence type="ECO:0000256" key="7">
    <source>
        <dbReference type="ARBA" id="ARBA00023204"/>
    </source>
</evidence>
<evidence type="ECO:0000256" key="3">
    <source>
        <dbReference type="ARBA" id="ARBA00022801"/>
    </source>
</evidence>
<evidence type="ECO:0000313" key="11">
    <source>
        <dbReference type="EMBL" id="PMB98903.1"/>
    </source>
</evidence>
<evidence type="ECO:0000256" key="5">
    <source>
        <dbReference type="ARBA" id="ARBA00022840"/>
    </source>
</evidence>
<dbReference type="InterPro" id="IPR014001">
    <property type="entry name" value="Helicase_ATP-bd"/>
</dbReference>
<dbReference type="Pfam" id="PF00270">
    <property type="entry name" value="DEAD"/>
    <property type="match status" value="1"/>
</dbReference>
<dbReference type="SMART" id="SM00490">
    <property type="entry name" value="HELICc"/>
    <property type="match status" value="1"/>
</dbReference>
<dbReference type="PANTHER" id="PTHR47964:SF1">
    <property type="entry name" value="ATP-DEPENDENT DNA HELICASE HOMOLOG RECG, CHLOROPLASTIC"/>
    <property type="match status" value="1"/>
</dbReference>
<keyword evidence="1" id="KW-0547">Nucleotide-binding</keyword>
<dbReference type="InterPro" id="IPR011545">
    <property type="entry name" value="DEAD/DEAH_box_helicase_dom"/>
</dbReference>
<accession>A0A2N6PJP9</accession>
<dbReference type="PANTHER" id="PTHR47964">
    <property type="entry name" value="ATP-DEPENDENT DNA HELICASE HOMOLOG RECG, CHLOROPLASTIC"/>
    <property type="match status" value="1"/>
</dbReference>
<dbReference type="InterPro" id="IPR012340">
    <property type="entry name" value="NA-bd_OB-fold"/>
</dbReference>
<keyword evidence="3" id="KW-0378">Hydrolase</keyword>
<feature type="domain" description="Helicase C-terminal" evidence="10">
    <location>
        <begin position="489"/>
        <end position="661"/>
    </location>
</feature>
<evidence type="ECO:0000256" key="6">
    <source>
        <dbReference type="ARBA" id="ARBA00023125"/>
    </source>
</evidence>
<dbReference type="CDD" id="cd17992">
    <property type="entry name" value="DEXHc_RecG"/>
    <property type="match status" value="1"/>
</dbReference>
<dbReference type="GO" id="GO:0005524">
    <property type="term" value="F:ATP binding"/>
    <property type="evidence" value="ECO:0007669"/>
    <property type="project" value="UniProtKB-KW"/>
</dbReference>
<dbReference type="Pfam" id="PF00271">
    <property type="entry name" value="Helicase_C"/>
    <property type="match status" value="1"/>
</dbReference>
<dbReference type="InterPro" id="IPR045562">
    <property type="entry name" value="RecG_dom3_C"/>
</dbReference>
<keyword evidence="5" id="KW-0067">ATP-binding</keyword>
<dbReference type="InterPro" id="IPR033454">
    <property type="entry name" value="RecG_wedge"/>
</dbReference>
<keyword evidence="4 11" id="KW-0347">Helicase</keyword>
<dbReference type="GO" id="GO:0003678">
    <property type="term" value="F:DNA helicase activity"/>
    <property type="evidence" value="ECO:0007669"/>
    <property type="project" value="TreeGrafter"/>
</dbReference>
<keyword evidence="7" id="KW-0234">DNA repair</keyword>
<dbReference type="Gene3D" id="3.40.50.300">
    <property type="entry name" value="P-loop containing nucleotide triphosphate hydrolases"/>
    <property type="match status" value="2"/>
</dbReference>
<keyword evidence="2" id="KW-0227">DNA damage</keyword>